<accession>A0ABC8T3R2</accession>
<evidence type="ECO:0000313" key="3">
    <source>
        <dbReference type="Proteomes" id="UP001642360"/>
    </source>
</evidence>
<organism evidence="2 3">
    <name type="scientific">Ilex paraguariensis</name>
    <name type="common">yerba mate</name>
    <dbReference type="NCBI Taxonomy" id="185542"/>
    <lineage>
        <taxon>Eukaryota</taxon>
        <taxon>Viridiplantae</taxon>
        <taxon>Streptophyta</taxon>
        <taxon>Embryophyta</taxon>
        <taxon>Tracheophyta</taxon>
        <taxon>Spermatophyta</taxon>
        <taxon>Magnoliopsida</taxon>
        <taxon>eudicotyledons</taxon>
        <taxon>Gunneridae</taxon>
        <taxon>Pentapetalae</taxon>
        <taxon>asterids</taxon>
        <taxon>campanulids</taxon>
        <taxon>Aquifoliales</taxon>
        <taxon>Aquifoliaceae</taxon>
        <taxon>Ilex</taxon>
    </lineage>
</organism>
<proteinExistence type="predicted"/>
<keyword evidence="3" id="KW-1185">Reference proteome</keyword>
<evidence type="ECO:0000256" key="1">
    <source>
        <dbReference type="SAM" id="MobiDB-lite"/>
    </source>
</evidence>
<feature type="region of interest" description="Disordered" evidence="1">
    <location>
        <begin position="1"/>
        <end position="57"/>
    </location>
</feature>
<sequence>MQVRGKKTERRPMDNNMGNVMASGEGDISKDAMGTGLGDIRGRQTGHRWSVGDDVNDTKGGLGDTARLGDVVAGIGELDACTGVGACGALAVGTKMLGCSGRLLALMESSRLT</sequence>
<dbReference type="EMBL" id="CAUOFW020003946">
    <property type="protein sequence ID" value="CAK9162720.1"/>
    <property type="molecule type" value="Genomic_DNA"/>
</dbReference>
<name>A0ABC8T3R2_9AQUA</name>
<protein>
    <submittedName>
        <fullName evidence="2">Uncharacterized protein</fullName>
    </submittedName>
</protein>
<dbReference type="AlphaFoldDB" id="A0ABC8T3R2"/>
<evidence type="ECO:0000313" key="2">
    <source>
        <dbReference type="EMBL" id="CAK9162720.1"/>
    </source>
</evidence>
<comment type="caution">
    <text evidence="2">The sequence shown here is derived from an EMBL/GenBank/DDBJ whole genome shotgun (WGS) entry which is preliminary data.</text>
</comment>
<reference evidence="2 3" key="1">
    <citation type="submission" date="2024-02" db="EMBL/GenBank/DDBJ databases">
        <authorList>
            <person name="Vignale AGUSTIN F."/>
            <person name="Sosa J E."/>
            <person name="Modenutti C."/>
        </authorList>
    </citation>
    <scope>NUCLEOTIDE SEQUENCE [LARGE SCALE GENOMIC DNA]</scope>
</reference>
<dbReference type="Proteomes" id="UP001642360">
    <property type="component" value="Unassembled WGS sequence"/>
</dbReference>
<gene>
    <name evidence="2" type="ORF">ILEXP_LOCUS31666</name>
</gene>